<keyword evidence="1" id="KW-0472">Membrane</keyword>
<dbReference type="AlphaFoldDB" id="A0A6N3XCQ3"/>
<dbReference type="Proteomes" id="UP000035054">
    <property type="component" value="Unassembled WGS sequence"/>
</dbReference>
<evidence type="ECO:0000313" key="3">
    <source>
        <dbReference type="Proteomes" id="UP000035054"/>
    </source>
</evidence>
<evidence type="ECO:0000256" key="1">
    <source>
        <dbReference type="SAM" id="Phobius"/>
    </source>
</evidence>
<feature type="transmembrane region" description="Helical" evidence="1">
    <location>
        <begin position="40"/>
        <end position="63"/>
    </location>
</feature>
<gene>
    <name evidence="2" type="ORF">TH68_04265</name>
</gene>
<proteinExistence type="predicted"/>
<keyword evidence="1" id="KW-1133">Transmembrane helix</keyword>
<evidence type="ECO:0000313" key="2">
    <source>
        <dbReference type="EMBL" id="KKZ14736.1"/>
    </source>
</evidence>
<protein>
    <submittedName>
        <fullName evidence="2">Uncharacterized protein</fullName>
    </submittedName>
</protein>
<name>A0A6N3XCQ3_9SYNE</name>
<dbReference type="EMBL" id="JXUO01000141">
    <property type="protein sequence ID" value="KKZ14736.1"/>
    <property type="molecule type" value="Genomic_DNA"/>
</dbReference>
<accession>A0A6N3XCQ3</accession>
<sequence length="64" mass="6764">MCLSVIVSKLAFSLAAALTVTVWAVFQWSVVKSRLVCSPSILLLVSMLTLFPVPLTVTVTAALG</sequence>
<keyword evidence="1" id="KW-0812">Transmembrane</keyword>
<reference evidence="2 3" key="1">
    <citation type="submission" date="2015-01" db="EMBL/GenBank/DDBJ databases">
        <title>Lifestyle Evolution in Cyanobacterial Symbionts of Sponges.</title>
        <authorList>
            <person name="Burgsdorf I."/>
            <person name="Slaby B.M."/>
            <person name="Handley K.M."/>
            <person name="Haber M."/>
            <person name="Blom J."/>
            <person name="Marshall C.W."/>
            <person name="Gilbert J.A."/>
            <person name="Hentschel U."/>
            <person name="Steindler L."/>
        </authorList>
    </citation>
    <scope>NUCLEOTIDE SEQUENCE [LARGE SCALE GENOMIC DNA]</scope>
    <source>
        <strain evidence="2">142</strain>
    </source>
</reference>
<comment type="caution">
    <text evidence="2">The sequence shown here is derived from an EMBL/GenBank/DDBJ whole genome shotgun (WGS) entry which is preliminary data.</text>
</comment>
<organism evidence="2 3">
    <name type="scientific">Candidatus Synechococcus spongiarum 142</name>
    <dbReference type="NCBI Taxonomy" id="1608213"/>
    <lineage>
        <taxon>Bacteria</taxon>
        <taxon>Bacillati</taxon>
        <taxon>Cyanobacteriota</taxon>
        <taxon>Cyanophyceae</taxon>
        <taxon>Synechococcales</taxon>
        <taxon>Synechococcaceae</taxon>
        <taxon>Synechococcus</taxon>
    </lineage>
</organism>